<accession>A0A6F9DDY9</accession>
<feature type="compositionally biased region" description="Polar residues" evidence="7">
    <location>
        <begin position="607"/>
        <end position="619"/>
    </location>
</feature>
<dbReference type="SUPFAM" id="SSF57716">
    <property type="entry name" value="Glucocorticoid receptor-like (DNA-binding domain)"/>
    <property type="match status" value="2"/>
</dbReference>
<feature type="compositionally biased region" description="Polar residues" evidence="7">
    <location>
        <begin position="581"/>
        <end position="599"/>
    </location>
</feature>
<feature type="region of interest" description="Disordered" evidence="7">
    <location>
        <begin position="114"/>
        <end position="174"/>
    </location>
</feature>
<evidence type="ECO:0000313" key="9">
    <source>
        <dbReference type="EMBL" id="CAB3248323.1"/>
    </source>
</evidence>
<feature type="region of interest" description="Disordered" evidence="7">
    <location>
        <begin position="540"/>
        <end position="559"/>
    </location>
</feature>
<keyword evidence="3 6" id="KW-0863">Zinc-finger</keyword>
<dbReference type="EMBL" id="LR785378">
    <property type="protein sequence ID" value="CAB3248323.1"/>
    <property type="molecule type" value="mRNA"/>
</dbReference>
<feature type="domain" description="GATA-type" evidence="8">
    <location>
        <begin position="360"/>
        <end position="413"/>
    </location>
</feature>
<dbReference type="GO" id="GO:0000122">
    <property type="term" value="P:negative regulation of transcription by RNA polymerase II"/>
    <property type="evidence" value="ECO:0007669"/>
    <property type="project" value="TreeGrafter"/>
</dbReference>
<feature type="compositionally biased region" description="Polar residues" evidence="7">
    <location>
        <begin position="85"/>
        <end position="94"/>
    </location>
</feature>
<gene>
    <name evidence="9" type="primary">Gata.a</name>
</gene>
<feature type="region of interest" description="Disordered" evidence="7">
    <location>
        <begin position="79"/>
        <end position="98"/>
    </location>
</feature>
<dbReference type="GO" id="GO:0000981">
    <property type="term" value="F:DNA-binding transcription factor activity, RNA polymerase II-specific"/>
    <property type="evidence" value="ECO:0007669"/>
    <property type="project" value="TreeGrafter"/>
</dbReference>
<dbReference type="InterPro" id="IPR039355">
    <property type="entry name" value="Transcription_factor_GATA"/>
</dbReference>
<dbReference type="SMART" id="SM00401">
    <property type="entry name" value="ZnF_GATA"/>
    <property type="match status" value="2"/>
</dbReference>
<name>A0A6F9DDY9_9ASCI</name>
<dbReference type="PROSITE" id="PS00344">
    <property type="entry name" value="GATA_ZN_FINGER_1"/>
    <property type="match status" value="1"/>
</dbReference>
<evidence type="ECO:0000256" key="4">
    <source>
        <dbReference type="ARBA" id="ARBA00022833"/>
    </source>
</evidence>
<feature type="compositionally biased region" description="Polar residues" evidence="7">
    <location>
        <begin position="140"/>
        <end position="150"/>
    </location>
</feature>
<dbReference type="GO" id="GO:0045944">
    <property type="term" value="P:positive regulation of transcription by RNA polymerase II"/>
    <property type="evidence" value="ECO:0007669"/>
    <property type="project" value="TreeGrafter"/>
</dbReference>
<dbReference type="AlphaFoldDB" id="A0A6F9DDY9"/>
<keyword evidence="5" id="KW-0539">Nucleus</keyword>
<keyword evidence="2" id="KW-0479">Metal-binding</keyword>
<feature type="region of interest" description="Disordered" evidence="7">
    <location>
        <begin position="718"/>
        <end position="737"/>
    </location>
</feature>
<evidence type="ECO:0000256" key="3">
    <source>
        <dbReference type="ARBA" id="ARBA00022771"/>
    </source>
</evidence>
<dbReference type="GO" id="GO:0000978">
    <property type="term" value="F:RNA polymerase II cis-regulatory region sequence-specific DNA binding"/>
    <property type="evidence" value="ECO:0007669"/>
    <property type="project" value="TreeGrafter"/>
</dbReference>
<evidence type="ECO:0000256" key="7">
    <source>
        <dbReference type="SAM" id="MobiDB-lite"/>
    </source>
</evidence>
<dbReference type="InterPro" id="IPR013088">
    <property type="entry name" value="Znf_NHR/GATA"/>
</dbReference>
<sequence>MYAADLAAYCSPAASEQQTFTDSTAKHSTRKVTGNLEKTSTLDRNTPYSSNEDVGQYYYQYPQEKEINNGENVKTYQTREEIDSSRVQSATPPSAFSPMSEDIVAAGGSEGRLLFPQQKKNPNGTAQKVMKPRSSLPMCDSTTAQGNSDASPLPCDPQRTCSYESSEDDHKDLQNSQGLFSLDPYTGKQTDAYTPINFAQSSCTKHISNFPVLTSTATNFGLRSNYSSRPNLYNASNDSSPFHTNSLQSQHFGALKSGSYATQSAGSSLYPTNQQHSYHQFVPTSSYNGQSYPCDYSIPTSSGSSNSSYGYLGSSEMWNPSASSIAYDPSSVAAVAAAMNYGVPINHSTTPYMGGISNYQYETRECTNCGTFTATTWGRDSSGQYLCNACGLWRTNGHIRGNAKPKGKLAACRRQVCSNCSTTVTTLWRRSPEGNPVCNACGLYQKLHGVARPRTMKKDSIQTRKRKPKGQSKGKSQKKGTSSSNNTEAISVPSLSPSRLYNSVNGGNSSLNLVTRESSSSVADGSVTNSLLSSTSLLDTSHMTSGIGNVSSVSTRDRSSISPVARSDNCMQSVCLGSSPDSGIGNTHGNAASTSQVQRTVGDIRSSPDSTGYSPSASYTLPASESYDLKQKIAGSNNEFSAMYADSSASEVPTFSSHPNVLQLPDGGINNLPIVSTHLSDAMASQTPFPYNSLSALYAAGSTGGPSRDSRRHFHQYHPYVRPPPHQPFVKAEPAVM</sequence>
<evidence type="ECO:0000256" key="1">
    <source>
        <dbReference type="ARBA" id="ARBA00004123"/>
    </source>
</evidence>
<evidence type="ECO:0000259" key="8">
    <source>
        <dbReference type="PROSITE" id="PS50114"/>
    </source>
</evidence>
<keyword evidence="4" id="KW-0862">Zinc</keyword>
<feature type="compositionally biased region" description="Basic residues" evidence="7">
    <location>
        <begin position="463"/>
        <end position="478"/>
    </location>
</feature>
<feature type="domain" description="GATA-type" evidence="8">
    <location>
        <begin position="417"/>
        <end position="464"/>
    </location>
</feature>
<dbReference type="Gene3D" id="3.30.50.10">
    <property type="entry name" value="Erythroid Transcription Factor GATA-1, subunit A"/>
    <property type="match status" value="2"/>
</dbReference>
<dbReference type="PANTHER" id="PTHR10071">
    <property type="entry name" value="TRANSCRIPTION FACTOR GATA FAMILY MEMBER"/>
    <property type="match status" value="1"/>
</dbReference>
<feature type="compositionally biased region" description="Low complexity" evidence="7">
    <location>
        <begin position="540"/>
        <end position="554"/>
    </location>
</feature>
<feature type="region of interest" description="Disordered" evidence="7">
    <location>
        <begin position="581"/>
        <end position="619"/>
    </location>
</feature>
<dbReference type="InterPro" id="IPR000679">
    <property type="entry name" value="Znf_GATA"/>
</dbReference>
<reference evidence="9" key="1">
    <citation type="submission" date="2020-04" db="EMBL/GenBank/DDBJ databases">
        <authorList>
            <person name="Neveu A P."/>
        </authorList>
    </citation>
    <scope>NUCLEOTIDE SEQUENCE</scope>
    <source>
        <tissue evidence="9">Whole embryo</tissue>
    </source>
</reference>
<dbReference type="PANTHER" id="PTHR10071:SF281">
    <property type="entry name" value="BOX A-BINDING FACTOR-RELATED"/>
    <property type="match status" value="1"/>
</dbReference>
<dbReference type="Pfam" id="PF00320">
    <property type="entry name" value="GATA"/>
    <property type="match status" value="1"/>
</dbReference>
<organism evidence="9">
    <name type="scientific">Phallusia mammillata</name>
    <dbReference type="NCBI Taxonomy" id="59560"/>
    <lineage>
        <taxon>Eukaryota</taxon>
        <taxon>Metazoa</taxon>
        <taxon>Chordata</taxon>
        <taxon>Tunicata</taxon>
        <taxon>Ascidiacea</taxon>
        <taxon>Phlebobranchia</taxon>
        <taxon>Ascidiidae</taxon>
        <taxon>Phallusia</taxon>
    </lineage>
</organism>
<feature type="region of interest" description="Disordered" evidence="7">
    <location>
        <begin position="452"/>
        <end position="503"/>
    </location>
</feature>
<proteinExistence type="evidence at transcript level"/>
<evidence type="ECO:0000256" key="6">
    <source>
        <dbReference type="PROSITE-ProRule" id="PRU00094"/>
    </source>
</evidence>
<dbReference type="GO" id="GO:0045165">
    <property type="term" value="P:cell fate commitment"/>
    <property type="evidence" value="ECO:0007669"/>
    <property type="project" value="TreeGrafter"/>
</dbReference>
<dbReference type="PRINTS" id="PR00619">
    <property type="entry name" value="GATAZNFINGER"/>
</dbReference>
<comment type="subcellular location">
    <subcellularLocation>
        <location evidence="1">Nucleus</location>
    </subcellularLocation>
</comment>
<dbReference type="GO" id="GO:0008270">
    <property type="term" value="F:zinc ion binding"/>
    <property type="evidence" value="ECO:0007669"/>
    <property type="project" value="UniProtKB-KW"/>
</dbReference>
<evidence type="ECO:0000256" key="5">
    <source>
        <dbReference type="ARBA" id="ARBA00023242"/>
    </source>
</evidence>
<evidence type="ECO:0000256" key="2">
    <source>
        <dbReference type="ARBA" id="ARBA00022723"/>
    </source>
</evidence>
<dbReference type="GO" id="GO:0005634">
    <property type="term" value="C:nucleus"/>
    <property type="evidence" value="ECO:0007669"/>
    <property type="project" value="UniProtKB-SubCell"/>
</dbReference>
<dbReference type="CDD" id="cd00202">
    <property type="entry name" value="ZnF_GATA"/>
    <property type="match status" value="1"/>
</dbReference>
<protein>
    <submittedName>
        <fullName evidence="9">GATA-a GATAa protein</fullName>
    </submittedName>
</protein>
<dbReference type="PROSITE" id="PS50114">
    <property type="entry name" value="GATA_ZN_FINGER_2"/>
    <property type="match status" value="2"/>
</dbReference>